<dbReference type="EMBL" id="JACTNZ010000009">
    <property type="protein sequence ID" value="KAG5531757.1"/>
    <property type="molecule type" value="Genomic_DNA"/>
</dbReference>
<dbReference type="Proteomes" id="UP000823749">
    <property type="component" value="Chromosome 9"/>
</dbReference>
<evidence type="ECO:0008006" key="3">
    <source>
        <dbReference type="Google" id="ProtNLM"/>
    </source>
</evidence>
<proteinExistence type="predicted"/>
<dbReference type="AlphaFoldDB" id="A0AAV6ITL0"/>
<organism evidence="1 2">
    <name type="scientific">Rhododendron griersonianum</name>
    <dbReference type="NCBI Taxonomy" id="479676"/>
    <lineage>
        <taxon>Eukaryota</taxon>
        <taxon>Viridiplantae</taxon>
        <taxon>Streptophyta</taxon>
        <taxon>Embryophyta</taxon>
        <taxon>Tracheophyta</taxon>
        <taxon>Spermatophyta</taxon>
        <taxon>Magnoliopsida</taxon>
        <taxon>eudicotyledons</taxon>
        <taxon>Gunneridae</taxon>
        <taxon>Pentapetalae</taxon>
        <taxon>asterids</taxon>
        <taxon>Ericales</taxon>
        <taxon>Ericaceae</taxon>
        <taxon>Ericoideae</taxon>
        <taxon>Rhodoreae</taxon>
        <taxon>Rhododendron</taxon>
    </lineage>
</organism>
<dbReference type="PANTHER" id="PTHR46951">
    <property type="entry name" value="BED-TYPE DOMAIN-CONTAINING PROTEIN"/>
    <property type="match status" value="1"/>
</dbReference>
<keyword evidence="2" id="KW-1185">Reference proteome</keyword>
<name>A0AAV6ITL0_9ERIC</name>
<dbReference type="PANTHER" id="PTHR46951:SF2">
    <property type="entry name" value="BED-TYPE DOMAIN-CONTAINING PROTEIN"/>
    <property type="match status" value="1"/>
</dbReference>
<evidence type="ECO:0000313" key="1">
    <source>
        <dbReference type="EMBL" id="KAG5531757.1"/>
    </source>
</evidence>
<accession>A0AAV6ITL0</accession>
<gene>
    <name evidence="1" type="ORF">RHGRI_026395</name>
</gene>
<evidence type="ECO:0000313" key="2">
    <source>
        <dbReference type="Proteomes" id="UP000823749"/>
    </source>
</evidence>
<protein>
    <recommendedName>
        <fullName evidence="3">BED-type domain-containing protein</fullName>
    </recommendedName>
</protein>
<sequence>MTPVIADGSTLVIAVACHRRRLSSPPLRLTADCWLVTVNGSNYSIFGGSISAPLLIRNSDDVGWDYGVIVDLSNKDRLRCLLCGLQYTGGVSRIKRHIAQIRGDVASCTKASKEDILKCKKAIDDNAAKKKNKKKAAMDIREEMNIVNEGDESEKVMKLKM</sequence>
<comment type="caution">
    <text evidence="1">The sequence shown here is derived from an EMBL/GenBank/DDBJ whole genome shotgun (WGS) entry which is preliminary data.</text>
</comment>
<reference evidence="1" key="1">
    <citation type="submission" date="2020-08" db="EMBL/GenBank/DDBJ databases">
        <title>Plant Genome Project.</title>
        <authorList>
            <person name="Zhang R.-G."/>
        </authorList>
    </citation>
    <scope>NUCLEOTIDE SEQUENCE</scope>
    <source>
        <strain evidence="1">WSP0</strain>
        <tissue evidence="1">Leaf</tissue>
    </source>
</reference>